<dbReference type="EMBL" id="BTRK01000005">
    <property type="protein sequence ID" value="GMR52241.1"/>
    <property type="molecule type" value="Genomic_DNA"/>
</dbReference>
<evidence type="ECO:0000313" key="1">
    <source>
        <dbReference type="EMBL" id="GMR52241.1"/>
    </source>
</evidence>
<keyword evidence="2" id="KW-1185">Reference proteome</keyword>
<protein>
    <submittedName>
        <fullName evidence="1">Uncharacterized protein</fullName>
    </submittedName>
</protein>
<evidence type="ECO:0000313" key="2">
    <source>
        <dbReference type="Proteomes" id="UP001328107"/>
    </source>
</evidence>
<accession>A0AAN5CWZ8</accession>
<feature type="non-terminal residue" evidence="1">
    <location>
        <position position="95"/>
    </location>
</feature>
<dbReference type="Proteomes" id="UP001328107">
    <property type="component" value="Unassembled WGS sequence"/>
</dbReference>
<name>A0AAN5CWZ8_9BILA</name>
<dbReference type="AlphaFoldDB" id="A0AAN5CWZ8"/>
<proteinExistence type="predicted"/>
<feature type="non-terminal residue" evidence="1">
    <location>
        <position position="1"/>
    </location>
</feature>
<organism evidence="1 2">
    <name type="scientific">Pristionchus mayeri</name>
    <dbReference type="NCBI Taxonomy" id="1317129"/>
    <lineage>
        <taxon>Eukaryota</taxon>
        <taxon>Metazoa</taxon>
        <taxon>Ecdysozoa</taxon>
        <taxon>Nematoda</taxon>
        <taxon>Chromadorea</taxon>
        <taxon>Rhabditida</taxon>
        <taxon>Rhabditina</taxon>
        <taxon>Diplogasteromorpha</taxon>
        <taxon>Diplogasteroidea</taxon>
        <taxon>Neodiplogasteridae</taxon>
        <taxon>Pristionchus</taxon>
    </lineage>
</organism>
<reference evidence="2" key="1">
    <citation type="submission" date="2022-10" db="EMBL/GenBank/DDBJ databases">
        <title>Genome assembly of Pristionchus species.</title>
        <authorList>
            <person name="Yoshida K."/>
            <person name="Sommer R.J."/>
        </authorList>
    </citation>
    <scope>NUCLEOTIDE SEQUENCE [LARGE SCALE GENOMIC DNA]</scope>
    <source>
        <strain evidence="2">RS5460</strain>
    </source>
</reference>
<gene>
    <name evidence="1" type="ORF">PMAYCL1PPCAC_22436</name>
</gene>
<comment type="caution">
    <text evidence="1">The sequence shown here is derived from an EMBL/GenBank/DDBJ whole genome shotgun (WGS) entry which is preliminary data.</text>
</comment>
<sequence length="95" mass="10682">LRSINFETELQLALARARDACDAFNNVSDISVEDLFVKNMSMVVMDVIDCIEMDTCLSSENIERVRFAFASSPSSRILQLGNSLALLFEKLMSDR</sequence>